<organism evidence="2 3">
    <name type="scientific">Adlercreutzia equolifaciens subsp. celatus</name>
    <dbReference type="NCBI Taxonomy" id="394340"/>
    <lineage>
        <taxon>Bacteria</taxon>
        <taxon>Bacillati</taxon>
        <taxon>Actinomycetota</taxon>
        <taxon>Coriobacteriia</taxon>
        <taxon>Eggerthellales</taxon>
        <taxon>Eggerthellaceae</taxon>
        <taxon>Adlercreutzia</taxon>
    </lineage>
</organism>
<feature type="transmembrane region" description="Helical" evidence="1">
    <location>
        <begin position="20"/>
        <end position="38"/>
    </location>
</feature>
<comment type="caution">
    <text evidence="2">The sequence shown here is derived from an EMBL/GenBank/DDBJ whole genome shotgun (WGS) entry which is preliminary data.</text>
</comment>
<dbReference type="GeneID" id="62677198"/>
<evidence type="ECO:0000256" key="1">
    <source>
        <dbReference type="SAM" id="Phobius"/>
    </source>
</evidence>
<gene>
    <name evidence="2" type="ORF">C1850_07520</name>
</gene>
<proteinExistence type="predicted"/>
<keyword evidence="1" id="KW-1133">Transmembrane helix</keyword>
<keyword evidence="1" id="KW-0472">Membrane</keyword>
<dbReference type="Proteomes" id="UP000253805">
    <property type="component" value="Unassembled WGS sequence"/>
</dbReference>
<evidence type="ECO:0000313" key="3">
    <source>
        <dbReference type="Proteomes" id="UP000253805"/>
    </source>
</evidence>
<evidence type="ECO:0008006" key="4">
    <source>
        <dbReference type="Google" id="ProtNLM"/>
    </source>
</evidence>
<name>A0A369NZZ0_9ACTN</name>
<protein>
    <recommendedName>
        <fullName evidence="4">CcmD family protein</fullName>
    </recommendedName>
</protein>
<accession>A0A369NZZ0</accession>
<keyword evidence="1" id="KW-0812">Transmembrane</keyword>
<dbReference type="AlphaFoldDB" id="A0A369NZZ0"/>
<sequence>MNPILADIYSTILPSAPYIIAAYALLWVALLVYVLMVFRGTKKATAQLTLLEEAVADQQAKARAAKDE</sequence>
<dbReference type="RefSeq" id="WP_022739419.1">
    <property type="nucleotide sequence ID" value="NZ_CAKXPL010000023.1"/>
</dbReference>
<dbReference type="EMBL" id="PPUT01000018">
    <property type="protein sequence ID" value="RDC43652.1"/>
    <property type="molecule type" value="Genomic_DNA"/>
</dbReference>
<evidence type="ECO:0000313" key="2">
    <source>
        <dbReference type="EMBL" id="RDC43652.1"/>
    </source>
</evidence>
<reference evidence="2 3" key="1">
    <citation type="journal article" date="2018" name="Elife">
        <title>Discovery and characterization of a prevalent human gut bacterial enzyme sufficient for the inactivation of a family of plant toxins.</title>
        <authorList>
            <person name="Koppel N."/>
            <person name="Bisanz J.E."/>
            <person name="Pandelia M.E."/>
            <person name="Turnbaugh P.J."/>
            <person name="Balskus E.P."/>
        </authorList>
    </citation>
    <scope>NUCLEOTIDE SEQUENCE [LARGE SCALE GENOMIC DNA]</scope>
    <source>
        <strain evidence="2 3">OB21 GAM 11</strain>
    </source>
</reference>